<dbReference type="OrthoDB" id="5390017at2759"/>
<protein>
    <submittedName>
        <fullName evidence="2">Uncharacterized protein</fullName>
    </submittedName>
</protein>
<feature type="compositionally biased region" description="Basic and acidic residues" evidence="1">
    <location>
        <begin position="77"/>
        <end position="86"/>
    </location>
</feature>
<sequence length="317" mass="34026">MQPTMSLRSLPHLSRKRSARSVSSSEAEPDHDDKPAETEGYFQFSPRPSDSQVAPPAGQGTSRRSRSPSKPPATPREAPKRSRTDGDIDGLELVPKEDAWGIDVSTLVGSQVYLRTPEGGASTSDGGVWRGNWERFEQGRSPFLLAVMGGLDVQYDVLREAIPSLLTISPMLQPLVVHHSLPPTFSALSPPTLSHFSSSHAPSCPLISCPPPSLPLIVSPQPPSSLFLSLGLLHPLGGGLVPLDAIVLLDGQGRRRLVVPFGWGAGRHVLDGAGGKLVRERLTGVLVEAVKALERERTEEMEQSGVDPSADVWMEIG</sequence>
<keyword evidence="3" id="KW-1185">Reference proteome</keyword>
<dbReference type="Proteomes" id="UP000799766">
    <property type="component" value="Unassembled WGS sequence"/>
</dbReference>
<gene>
    <name evidence="2" type="ORF">BDY21DRAFT_351928</name>
</gene>
<reference evidence="2" key="1">
    <citation type="journal article" date="2020" name="Stud. Mycol.">
        <title>101 Dothideomycetes genomes: a test case for predicting lifestyles and emergence of pathogens.</title>
        <authorList>
            <person name="Haridas S."/>
            <person name="Albert R."/>
            <person name="Binder M."/>
            <person name="Bloem J."/>
            <person name="Labutti K."/>
            <person name="Salamov A."/>
            <person name="Andreopoulos B."/>
            <person name="Baker S."/>
            <person name="Barry K."/>
            <person name="Bills G."/>
            <person name="Bluhm B."/>
            <person name="Cannon C."/>
            <person name="Castanera R."/>
            <person name="Culley D."/>
            <person name="Daum C."/>
            <person name="Ezra D."/>
            <person name="Gonzalez J."/>
            <person name="Henrissat B."/>
            <person name="Kuo A."/>
            <person name="Liang C."/>
            <person name="Lipzen A."/>
            <person name="Lutzoni F."/>
            <person name="Magnuson J."/>
            <person name="Mondo S."/>
            <person name="Nolan M."/>
            <person name="Ohm R."/>
            <person name="Pangilinan J."/>
            <person name="Park H.-J."/>
            <person name="Ramirez L."/>
            <person name="Alfaro M."/>
            <person name="Sun H."/>
            <person name="Tritt A."/>
            <person name="Yoshinaga Y."/>
            <person name="Zwiers L.-H."/>
            <person name="Turgeon B."/>
            <person name="Goodwin S."/>
            <person name="Spatafora J."/>
            <person name="Crous P."/>
            <person name="Grigoriev I."/>
        </authorList>
    </citation>
    <scope>NUCLEOTIDE SEQUENCE</scope>
    <source>
        <strain evidence="2">ATCC 16933</strain>
    </source>
</reference>
<proteinExistence type="predicted"/>
<evidence type="ECO:0000313" key="2">
    <source>
        <dbReference type="EMBL" id="KAF2454922.1"/>
    </source>
</evidence>
<accession>A0A6A6NU13</accession>
<evidence type="ECO:0000256" key="1">
    <source>
        <dbReference type="SAM" id="MobiDB-lite"/>
    </source>
</evidence>
<feature type="region of interest" description="Disordered" evidence="1">
    <location>
        <begin position="1"/>
        <end position="89"/>
    </location>
</feature>
<evidence type="ECO:0000313" key="3">
    <source>
        <dbReference type="Proteomes" id="UP000799766"/>
    </source>
</evidence>
<dbReference type="EMBL" id="MU001689">
    <property type="protein sequence ID" value="KAF2454922.1"/>
    <property type="molecule type" value="Genomic_DNA"/>
</dbReference>
<organism evidence="2 3">
    <name type="scientific">Lineolata rhizophorae</name>
    <dbReference type="NCBI Taxonomy" id="578093"/>
    <lineage>
        <taxon>Eukaryota</taxon>
        <taxon>Fungi</taxon>
        <taxon>Dikarya</taxon>
        <taxon>Ascomycota</taxon>
        <taxon>Pezizomycotina</taxon>
        <taxon>Dothideomycetes</taxon>
        <taxon>Dothideomycetes incertae sedis</taxon>
        <taxon>Lineolatales</taxon>
        <taxon>Lineolataceae</taxon>
        <taxon>Lineolata</taxon>
    </lineage>
</organism>
<name>A0A6A6NU13_9PEZI</name>
<dbReference type="AlphaFoldDB" id="A0A6A6NU13"/>